<proteinExistence type="predicted"/>
<reference evidence="2" key="1">
    <citation type="submission" date="2022-12" db="EMBL/GenBank/DDBJ databases">
        <title>New Phytohabitans aurantiacus sp. RD004123 nov., an actinomycete isolated from soil.</title>
        <authorList>
            <person name="Triningsih D.W."/>
            <person name="Harunari E."/>
            <person name="Igarashi Y."/>
        </authorList>
    </citation>
    <scope>NUCLEOTIDE SEQUENCE</scope>
    <source>
        <strain evidence="2">RD004123</strain>
    </source>
</reference>
<organism evidence="2 3">
    <name type="scientific">Phytohabitans aurantiacus</name>
    <dbReference type="NCBI Taxonomy" id="3016789"/>
    <lineage>
        <taxon>Bacteria</taxon>
        <taxon>Bacillati</taxon>
        <taxon>Actinomycetota</taxon>
        <taxon>Actinomycetes</taxon>
        <taxon>Micromonosporales</taxon>
        <taxon>Micromonosporaceae</taxon>
    </lineage>
</organism>
<dbReference type="EMBL" id="BSDI01000018">
    <property type="protein sequence ID" value="GLH98788.1"/>
    <property type="molecule type" value="Genomic_DNA"/>
</dbReference>
<accession>A0ABQ5QW37</accession>
<comment type="caution">
    <text evidence="2">The sequence shown here is derived from an EMBL/GenBank/DDBJ whole genome shotgun (WGS) entry which is preliminary data.</text>
</comment>
<dbReference type="Proteomes" id="UP001144280">
    <property type="component" value="Unassembled WGS sequence"/>
</dbReference>
<evidence type="ECO:0008006" key="4">
    <source>
        <dbReference type="Google" id="ProtNLM"/>
    </source>
</evidence>
<name>A0ABQ5QW37_9ACTN</name>
<sequence>MVPTLTRACSTAVTALLIPQAADLTTTPECARNGWEGRPLGRRGGAAPIKAVCIDQGRMHAEKRSNHVHSPLIGGERGARRARRRGEHGRAGSTAAWGRAPGARGRALRVEAG</sequence>
<protein>
    <recommendedName>
        <fullName evidence="4">Secreted protein</fullName>
    </recommendedName>
</protein>
<evidence type="ECO:0000256" key="1">
    <source>
        <dbReference type="SAM" id="MobiDB-lite"/>
    </source>
</evidence>
<evidence type="ECO:0000313" key="2">
    <source>
        <dbReference type="EMBL" id="GLH98788.1"/>
    </source>
</evidence>
<keyword evidence="3" id="KW-1185">Reference proteome</keyword>
<feature type="region of interest" description="Disordered" evidence="1">
    <location>
        <begin position="60"/>
        <end position="113"/>
    </location>
</feature>
<feature type="compositionally biased region" description="Low complexity" evidence="1">
    <location>
        <begin position="91"/>
        <end position="105"/>
    </location>
</feature>
<evidence type="ECO:0000313" key="3">
    <source>
        <dbReference type="Proteomes" id="UP001144280"/>
    </source>
</evidence>
<gene>
    <name evidence="2" type="ORF">Pa4123_40630</name>
</gene>